<accession>A0AAE9MIU0</accession>
<keyword evidence="9" id="KW-1029">Fimbrium biogenesis</keyword>
<keyword evidence="5 9" id="KW-0812">Transmembrane</keyword>
<keyword evidence="3 9" id="KW-0813">Transport</keyword>
<dbReference type="AlphaFoldDB" id="A0AAE9MIU0"/>
<gene>
    <name evidence="13" type="ORF">NHF51_05360</name>
</gene>
<dbReference type="Gene3D" id="2.60.40.2070">
    <property type="match status" value="1"/>
</dbReference>
<evidence type="ECO:0000256" key="4">
    <source>
        <dbReference type="ARBA" id="ARBA00022452"/>
    </source>
</evidence>
<dbReference type="InterPro" id="IPR025885">
    <property type="entry name" value="PapC_N"/>
</dbReference>
<dbReference type="Gene3D" id="2.60.40.2610">
    <property type="entry name" value="Outer membrane usher protein FimD, plug domain"/>
    <property type="match status" value="1"/>
</dbReference>
<evidence type="ECO:0000256" key="9">
    <source>
        <dbReference type="RuleBase" id="RU003884"/>
    </source>
</evidence>
<proteinExistence type="inferred from homology"/>
<evidence type="ECO:0000256" key="8">
    <source>
        <dbReference type="ARBA" id="ARBA00023237"/>
    </source>
</evidence>
<protein>
    <submittedName>
        <fullName evidence="13">Fimbrial biogenesis outer membrane usher protein</fullName>
    </submittedName>
</protein>
<feature type="domain" description="PapC N-terminal" evidence="12">
    <location>
        <begin position="62"/>
        <end position="208"/>
    </location>
</feature>
<evidence type="ECO:0000313" key="14">
    <source>
        <dbReference type="Proteomes" id="UP001056890"/>
    </source>
</evidence>
<dbReference type="Proteomes" id="UP001056890">
    <property type="component" value="Chromosome"/>
</dbReference>
<dbReference type="InterPro" id="IPR018030">
    <property type="entry name" value="Fimbrial_membr_usher_CS"/>
</dbReference>
<keyword evidence="7 9" id="KW-0472">Membrane</keyword>
<dbReference type="SUPFAM" id="SSF141729">
    <property type="entry name" value="FimD N-terminal domain-like"/>
    <property type="match status" value="1"/>
</dbReference>
<evidence type="ECO:0000313" key="13">
    <source>
        <dbReference type="EMBL" id="USV58585.1"/>
    </source>
</evidence>
<dbReference type="InterPro" id="IPR000015">
    <property type="entry name" value="Fimb_usher"/>
</dbReference>
<dbReference type="GO" id="GO:0009279">
    <property type="term" value="C:cell outer membrane"/>
    <property type="evidence" value="ECO:0007669"/>
    <property type="project" value="UniProtKB-SubCell"/>
</dbReference>
<evidence type="ECO:0000256" key="2">
    <source>
        <dbReference type="ARBA" id="ARBA00008064"/>
    </source>
</evidence>
<organism evidence="13 14">
    <name type="scientific">Aeromonas encheleia</name>
    <dbReference type="NCBI Taxonomy" id="73010"/>
    <lineage>
        <taxon>Bacteria</taxon>
        <taxon>Pseudomonadati</taxon>
        <taxon>Pseudomonadota</taxon>
        <taxon>Gammaproteobacteria</taxon>
        <taxon>Aeromonadales</taxon>
        <taxon>Aeromonadaceae</taxon>
        <taxon>Aeromonas</taxon>
    </lineage>
</organism>
<evidence type="ECO:0000256" key="7">
    <source>
        <dbReference type="ARBA" id="ARBA00023136"/>
    </source>
</evidence>
<evidence type="ECO:0000259" key="12">
    <source>
        <dbReference type="Pfam" id="PF13954"/>
    </source>
</evidence>
<dbReference type="FunFam" id="2.60.40.3110:FF:000001">
    <property type="entry name" value="Putative fimbrial outer membrane usher"/>
    <property type="match status" value="1"/>
</dbReference>
<keyword evidence="14" id="KW-1185">Reference proteome</keyword>
<reference evidence="13" key="1">
    <citation type="submission" date="2022-06" db="EMBL/GenBank/DDBJ databases">
        <title>Complete Genome of Aeromonas sp. Strain SOD01 Isolated from an Urban Freshwater Stream.</title>
        <authorList>
            <person name="Williams L.E."/>
            <person name="Brysgel T."/>
            <person name="Capestro E.M."/>
            <person name="Foltz G.V."/>
            <person name="Gardner A.E."/>
            <person name="Ingrassia J."/>
            <person name="Peterson E."/>
            <person name="Arruda J."/>
            <person name="Flaherty I."/>
            <person name="Hunt M."/>
            <person name="Pappas G."/>
            <person name="Ramsaran S."/>
            <person name="Rocha M."/>
        </authorList>
    </citation>
    <scope>NUCLEOTIDE SEQUENCE</scope>
    <source>
        <strain evidence="13">SOD01</strain>
    </source>
</reference>
<dbReference type="InterPro" id="IPR042186">
    <property type="entry name" value="FimD_plug_dom"/>
</dbReference>
<evidence type="ECO:0000256" key="3">
    <source>
        <dbReference type="ARBA" id="ARBA00022448"/>
    </source>
</evidence>
<dbReference type="RefSeq" id="WP_252995802.1">
    <property type="nucleotide sequence ID" value="NZ_CP099717.1"/>
</dbReference>
<evidence type="ECO:0000259" key="11">
    <source>
        <dbReference type="Pfam" id="PF13953"/>
    </source>
</evidence>
<keyword evidence="10" id="KW-0175">Coiled coil</keyword>
<dbReference type="InterPro" id="IPR037224">
    <property type="entry name" value="PapC_N_sf"/>
</dbReference>
<evidence type="ECO:0000256" key="10">
    <source>
        <dbReference type="SAM" id="Coils"/>
    </source>
</evidence>
<keyword evidence="8 9" id="KW-0998">Cell outer membrane</keyword>
<feature type="domain" description="PapC-like C-terminal" evidence="11">
    <location>
        <begin position="779"/>
        <end position="842"/>
    </location>
</feature>
<dbReference type="GO" id="GO:0015473">
    <property type="term" value="F:fimbrial usher porin activity"/>
    <property type="evidence" value="ECO:0007669"/>
    <property type="project" value="InterPro"/>
</dbReference>
<evidence type="ECO:0000256" key="5">
    <source>
        <dbReference type="ARBA" id="ARBA00022692"/>
    </source>
</evidence>
<keyword evidence="6" id="KW-0732">Signal</keyword>
<dbReference type="InterPro" id="IPR043142">
    <property type="entry name" value="PapC-like_C_sf"/>
</dbReference>
<dbReference type="Gene3D" id="3.10.20.410">
    <property type="match status" value="1"/>
</dbReference>
<dbReference type="PROSITE" id="PS01151">
    <property type="entry name" value="FIMBRIAL_USHER"/>
    <property type="match status" value="1"/>
</dbReference>
<evidence type="ECO:0000256" key="6">
    <source>
        <dbReference type="ARBA" id="ARBA00022729"/>
    </source>
</evidence>
<dbReference type="Pfam" id="PF13954">
    <property type="entry name" value="PapC_N"/>
    <property type="match status" value="1"/>
</dbReference>
<feature type="coiled-coil region" evidence="10">
    <location>
        <begin position="498"/>
        <end position="525"/>
    </location>
</feature>
<comment type="subcellular location">
    <subcellularLocation>
        <location evidence="1 9">Cell outer membrane</location>
        <topology evidence="1 9">Multi-pass membrane protein</topology>
    </subcellularLocation>
</comment>
<sequence length="863" mass="92838">MPASHHPQHSMSRASAPGAGARRAVSGRCLLALLCLWVAWAQADEVAPPTVAKPPAPAADVEFDSQLLDSLGVNIDLARFASADFVPLGLYQLDIIINGKDKLSQQVEVRAGPDPKTPLFCFTPGQVTQWGLLVDQLPNQPSVKLQMQSNCIRVESLVPGASFSLDLPSLSGALSLPQAYVGRVRRDYVGPEQWVQGINAAFVGYNANLYYSELSGTDDQFSNSVNLNTGVNLGAWRLRHNGSWQGSDGGSYQSLNSYVQRDVTTQRAQLTLGEYFTPGDSFDSVPFTGVQLASDDAMLPDFERGFAPVVRGVAQSNARVTIRQGSALIYETQVAPGAFAIDDLYATSFAGDLDVTITEADGSERSFTLPFSSVVQMLRDDTSRFSLTLGRYRNEAGPDGPDFLQGIYRRGYSNTLTLYGGNIAAEDYAALLAGAAMGSDYGALALDVTGSWARDLPAASELPPSLSGQSYRLTYSKQMDLTQTYFTLAAYRFSSEGYLDLNDVAAAQSQTLDQLQRERNRFQLNINQPVGEWGDLYFNGISRDYWGAEAESSSFQLGYNRGFDWGNLTLSASHSLDDGVGDQYMLSLSIPIGDRLGAPRLSSTVSYQEGQGYSARLDLNGGSRDGRFYYGLYGSQSQGDGAGYQGYGANAQYQTAATQLGLSTSQGEGYSQYVASAKGTLLVHEEGWVLGQTQGETMALVEAKGAQGARVSHGIGSEVDGDGYAVLAGLNPYRTNIIGLDPSGLPLDVEIDGSAQMVAPRRGAIVKLAYETHVGQPLLLKVQRTDGRVLPFGAEVVDGAGRSVAVVGQGGLIFVRGEQAILYVQWGKEPDQQCRLDYRVPEPDPAVPYQQVAARCLTMETNS</sequence>
<dbReference type="PANTHER" id="PTHR30451:SF20">
    <property type="entry name" value="FIMBRIAE USHER"/>
    <property type="match status" value="1"/>
</dbReference>
<name>A0AAE9MIU0_9GAMM</name>
<dbReference type="EMBL" id="CP099717">
    <property type="protein sequence ID" value="USV58585.1"/>
    <property type="molecule type" value="Genomic_DNA"/>
</dbReference>
<dbReference type="Pfam" id="PF00577">
    <property type="entry name" value="Usher"/>
    <property type="match status" value="1"/>
</dbReference>
<keyword evidence="4" id="KW-1134">Transmembrane beta strand</keyword>
<comment type="similarity">
    <text evidence="2 9">Belongs to the fimbrial export usher family.</text>
</comment>
<evidence type="ECO:0000256" key="1">
    <source>
        <dbReference type="ARBA" id="ARBA00004571"/>
    </source>
</evidence>
<dbReference type="Pfam" id="PF13953">
    <property type="entry name" value="PapC_C"/>
    <property type="match status" value="1"/>
</dbReference>
<dbReference type="Gene3D" id="2.60.40.3110">
    <property type="match status" value="1"/>
</dbReference>
<dbReference type="PANTHER" id="PTHR30451">
    <property type="entry name" value="OUTER MEMBRANE USHER PROTEIN"/>
    <property type="match status" value="1"/>
</dbReference>
<dbReference type="InterPro" id="IPR025949">
    <property type="entry name" value="PapC-like_C"/>
</dbReference>
<dbReference type="GO" id="GO:0009297">
    <property type="term" value="P:pilus assembly"/>
    <property type="evidence" value="ECO:0007669"/>
    <property type="project" value="InterPro"/>
</dbReference>